<sequence>MSLSLVLCEEWPQSAPPALESSFIPAGSTTTVVLVSAVQDAVSHRALPVAKAKERRSVTRVAHLKHSEFDWSIPVEDFGKRCFVKDMGCKGVNIM</sequence>
<evidence type="ECO:0000313" key="1">
    <source>
        <dbReference type="EMBL" id="VUC20926.1"/>
    </source>
</evidence>
<organism evidence="1 2">
    <name type="scientific">Bionectria ochroleuca</name>
    <name type="common">Gliocladium roseum</name>
    <dbReference type="NCBI Taxonomy" id="29856"/>
    <lineage>
        <taxon>Eukaryota</taxon>
        <taxon>Fungi</taxon>
        <taxon>Dikarya</taxon>
        <taxon>Ascomycota</taxon>
        <taxon>Pezizomycotina</taxon>
        <taxon>Sordariomycetes</taxon>
        <taxon>Hypocreomycetidae</taxon>
        <taxon>Hypocreales</taxon>
        <taxon>Bionectriaceae</taxon>
        <taxon>Clonostachys</taxon>
    </lineage>
</organism>
<gene>
    <name evidence="1" type="ORF">CLO192961_LOCUS36545</name>
</gene>
<comment type="caution">
    <text evidence="1">The sequence shown here is derived from an EMBL/GenBank/DDBJ whole genome shotgun (WGS) entry which is preliminary data.</text>
</comment>
<protein>
    <recommendedName>
        <fullName evidence="3">Isopenicillin N synthase-like Fe(2+) 2OG dioxygenase domain-containing protein</fullName>
    </recommendedName>
</protein>
<proteinExistence type="predicted"/>
<evidence type="ECO:0000313" key="2">
    <source>
        <dbReference type="Proteomes" id="UP000766486"/>
    </source>
</evidence>
<evidence type="ECO:0008006" key="3">
    <source>
        <dbReference type="Google" id="ProtNLM"/>
    </source>
</evidence>
<dbReference type="EMBL" id="CABFNS010000307">
    <property type="protein sequence ID" value="VUC20926.1"/>
    <property type="molecule type" value="Genomic_DNA"/>
</dbReference>
<keyword evidence="2" id="KW-1185">Reference proteome</keyword>
<dbReference type="Proteomes" id="UP000766486">
    <property type="component" value="Unassembled WGS sequence"/>
</dbReference>
<name>A0ABY6TSC6_BIOOC</name>
<accession>A0ABY6TSC6</accession>
<reference evidence="1 2" key="1">
    <citation type="submission" date="2019-06" db="EMBL/GenBank/DDBJ databases">
        <authorList>
            <person name="Broberg M."/>
        </authorList>
    </citation>
    <scope>NUCLEOTIDE SEQUENCE [LARGE SCALE GENOMIC DNA]</scope>
</reference>